<organism evidence="2 3">
    <name type="scientific">Candidatus Faecivivens stercoravium</name>
    <dbReference type="NCBI Taxonomy" id="2840803"/>
    <lineage>
        <taxon>Bacteria</taxon>
        <taxon>Bacillati</taxon>
        <taxon>Bacillota</taxon>
        <taxon>Clostridia</taxon>
        <taxon>Eubacteriales</taxon>
        <taxon>Oscillospiraceae</taxon>
        <taxon>Oscillospiraceae incertae sedis</taxon>
        <taxon>Candidatus Faecivivens</taxon>
    </lineage>
</organism>
<sequence length="174" mass="20587">MFPMDFRYPTRRLVIRRMVPDDWRDLYEYLSDPEVVRYEPYDIYTRGDAMLEAANRANSESFLAVCLLTSGKMIGNLYVARLDTGYYEIGYIFNRRYHGKNYAYESCRALLDLLFQKMGAVRVIAHCDARNARSMHLMERLGMTEETRFMGKDFTGREKQAVTCQYGIDCREWK</sequence>
<dbReference type="GO" id="GO:0016747">
    <property type="term" value="F:acyltransferase activity, transferring groups other than amino-acyl groups"/>
    <property type="evidence" value="ECO:0007669"/>
    <property type="project" value="InterPro"/>
</dbReference>
<dbReference type="PANTHER" id="PTHR43792:SF1">
    <property type="entry name" value="N-ACETYLTRANSFERASE DOMAIN-CONTAINING PROTEIN"/>
    <property type="match status" value="1"/>
</dbReference>
<name>A0A9D1J521_9FIRM</name>
<dbReference type="InterPro" id="IPR016181">
    <property type="entry name" value="Acyl_CoA_acyltransferase"/>
</dbReference>
<proteinExistence type="predicted"/>
<dbReference type="InterPro" id="IPR000182">
    <property type="entry name" value="GNAT_dom"/>
</dbReference>
<dbReference type="PANTHER" id="PTHR43792">
    <property type="entry name" value="GNAT FAMILY, PUTATIVE (AFU_ORTHOLOGUE AFUA_3G00765)-RELATED-RELATED"/>
    <property type="match status" value="1"/>
</dbReference>
<feature type="domain" description="N-acetyltransferase" evidence="1">
    <location>
        <begin position="13"/>
        <end position="169"/>
    </location>
</feature>
<dbReference type="InterPro" id="IPR051531">
    <property type="entry name" value="N-acetyltransferase"/>
</dbReference>
<dbReference type="PROSITE" id="PS51186">
    <property type="entry name" value="GNAT"/>
    <property type="match status" value="1"/>
</dbReference>
<protein>
    <submittedName>
        <fullName evidence="2">GNAT family N-acetyltransferase</fullName>
    </submittedName>
</protein>
<reference evidence="2" key="1">
    <citation type="submission" date="2020-10" db="EMBL/GenBank/DDBJ databases">
        <authorList>
            <person name="Gilroy R."/>
        </authorList>
    </citation>
    <scope>NUCLEOTIDE SEQUENCE</scope>
    <source>
        <strain evidence="2">CHK189-12415</strain>
    </source>
</reference>
<gene>
    <name evidence="2" type="ORF">IAB37_03965</name>
</gene>
<dbReference type="AlphaFoldDB" id="A0A9D1J521"/>
<evidence type="ECO:0000259" key="1">
    <source>
        <dbReference type="PROSITE" id="PS51186"/>
    </source>
</evidence>
<accession>A0A9D1J521</accession>
<comment type="caution">
    <text evidence="2">The sequence shown here is derived from an EMBL/GenBank/DDBJ whole genome shotgun (WGS) entry which is preliminary data.</text>
</comment>
<evidence type="ECO:0000313" key="2">
    <source>
        <dbReference type="EMBL" id="HIR60714.1"/>
    </source>
</evidence>
<dbReference type="Proteomes" id="UP000824241">
    <property type="component" value="Unassembled WGS sequence"/>
</dbReference>
<dbReference type="EMBL" id="DVHA01000128">
    <property type="protein sequence ID" value="HIR60714.1"/>
    <property type="molecule type" value="Genomic_DNA"/>
</dbReference>
<evidence type="ECO:0000313" key="3">
    <source>
        <dbReference type="Proteomes" id="UP000824241"/>
    </source>
</evidence>
<dbReference type="Gene3D" id="3.40.630.30">
    <property type="match status" value="1"/>
</dbReference>
<reference evidence="2" key="2">
    <citation type="journal article" date="2021" name="PeerJ">
        <title>Extensive microbial diversity within the chicken gut microbiome revealed by metagenomics and culture.</title>
        <authorList>
            <person name="Gilroy R."/>
            <person name="Ravi A."/>
            <person name="Getino M."/>
            <person name="Pursley I."/>
            <person name="Horton D.L."/>
            <person name="Alikhan N.F."/>
            <person name="Baker D."/>
            <person name="Gharbi K."/>
            <person name="Hall N."/>
            <person name="Watson M."/>
            <person name="Adriaenssens E.M."/>
            <person name="Foster-Nyarko E."/>
            <person name="Jarju S."/>
            <person name="Secka A."/>
            <person name="Antonio M."/>
            <person name="Oren A."/>
            <person name="Chaudhuri R.R."/>
            <person name="La Ragione R."/>
            <person name="Hildebrand F."/>
            <person name="Pallen M.J."/>
        </authorList>
    </citation>
    <scope>NUCLEOTIDE SEQUENCE</scope>
    <source>
        <strain evidence="2">CHK189-12415</strain>
    </source>
</reference>
<dbReference type="SUPFAM" id="SSF55729">
    <property type="entry name" value="Acyl-CoA N-acyltransferases (Nat)"/>
    <property type="match status" value="1"/>
</dbReference>
<dbReference type="Pfam" id="PF13302">
    <property type="entry name" value="Acetyltransf_3"/>
    <property type="match status" value="1"/>
</dbReference>